<name>A0A645EK63_9ZZZZ</name>
<proteinExistence type="predicted"/>
<reference evidence="2" key="1">
    <citation type="submission" date="2019-08" db="EMBL/GenBank/DDBJ databases">
        <authorList>
            <person name="Kucharzyk K."/>
            <person name="Murdoch R.W."/>
            <person name="Higgins S."/>
            <person name="Loffler F."/>
        </authorList>
    </citation>
    <scope>NUCLEOTIDE SEQUENCE</scope>
</reference>
<accession>A0A645EK63</accession>
<dbReference type="EMBL" id="VSSQ01047695">
    <property type="protein sequence ID" value="MPN01700.1"/>
    <property type="molecule type" value="Genomic_DNA"/>
</dbReference>
<evidence type="ECO:0000259" key="1">
    <source>
        <dbReference type="PROSITE" id="PS50965"/>
    </source>
</evidence>
<organism evidence="2">
    <name type="scientific">bioreactor metagenome</name>
    <dbReference type="NCBI Taxonomy" id="1076179"/>
    <lineage>
        <taxon>unclassified sequences</taxon>
        <taxon>metagenomes</taxon>
        <taxon>ecological metagenomes</taxon>
    </lineage>
</organism>
<protein>
    <recommendedName>
        <fullName evidence="1">NERD domain-containing protein</fullName>
    </recommendedName>
</protein>
<gene>
    <name evidence="2" type="ORF">SDC9_148911</name>
</gene>
<comment type="caution">
    <text evidence="2">The sequence shown here is derived from an EMBL/GenBank/DDBJ whole genome shotgun (WGS) entry which is preliminary data.</text>
</comment>
<dbReference type="Pfam" id="PF08378">
    <property type="entry name" value="NERD"/>
    <property type="match status" value="1"/>
</dbReference>
<evidence type="ECO:0000313" key="2">
    <source>
        <dbReference type="EMBL" id="MPN01700.1"/>
    </source>
</evidence>
<feature type="domain" description="NERD" evidence="1">
    <location>
        <begin position="24"/>
        <end position="139"/>
    </location>
</feature>
<dbReference type="PROSITE" id="PS50965">
    <property type="entry name" value="NERD"/>
    <property type="match status" value="1"/>
</dbReference>
<dbReference type="InterPro" id="IPR011528">
    <property type="entry name" value="NERD"/>
</dbReference>
<sequence length="179" mass="21257">MYKIYNNTFYEDLYSNFLEFYIKFKYKKNLSQSSWIKQELGVHRILFNSYLNEDKKIQYQFVTIFSKYGIHIFCVNTIHGTITGSTNDTYWKNEKTTTTTRFLNPTKACESHKKYIEDLIKSNTPIQISILFSNDTDVSKVKSNYDVCLFKDFIHCIKKDTECITNENIVTEFEKCIGR</sequence>
<dbReference type="AlphaFoldDB" id="A0A645EK63"/>